<dbReference type="EMBL" id="JAPDRN010000034">
    <property type="protein sequence ID" value="KAJ9635282.1"/>
    <property type="molecule type" value="Genomic_DNA"/>
</dbReference>
<feature type="compositionally biased region" description="Low complexity" evidence="1">
    <location>
        <begin position="1375"/>
        <end position="1388"/>
    </location>
</feature>
<dbReference type="PANTHER" id="PTHR32387">
    <property type="entry name" value="WU:FJ29H11"/>
    <property type="match status" value="1"/>
</dbReference>
<dbReference type="InterPro" id="IPR058210">
    <property type="entry name" value="SACS/Nov_dom"/>
</dbReference>
<dbReference type="Pfam" id="PF25794">
    <property type="entry name" value="SACS"/>
    <property type="match status" value="1"/>
</dbReference>
<dbReference type="SUPFAM" id="SSF55874">
    <property type="entry name" value="ATPase domain of HSP90 chaperone/DNA topoisomerase II/histidine kinase"/>
    <property type="match status" value="1"/>
</dbReference>
<evidence type="ECO:0000313" key="4">
    <source>
        <dbReference type="Proteomes" id="UP001172681"/>
    </source>
</evidence>
<proteinExistence type="predicted"/>
<name>A0AA38Y4N2_9EURO</name>
<dbReference type="InterPro" id="IPR052957">
    <property type="entry name" value="Auxin_embryo_med"/>
</dbReference>
<dbReference type="Proteomes" id="UP001172681">
    <property type="component" value="Unassembled WGS sequence"/>
</dbReference>
<feature type="compositionally biased region" description="Pro residues" evidence="1">
    <location>
        <begin position="1283"/>
        <end position="1300"/>
    </location>
</feature>
<gene>
    <name evidence="3" type="ORF">H2204_005842</name>
</gene>
<evidence type="ECO:0000256" key="1">
    <source>
        <dbReference type="SAM" id="MobiDB-lite"/>
    </source>
</evidence>
<reference evidence="3" key="1">
    <citation type="submission" date="2022-10" db="EMBL/GenBank/DDBJ databases">
        <title>Culturing micro-colonial fungi from biological soil crusts in the Mojave desert and describing Neophaeococcomyces mojavensis, and introducing the new genera and species Taxawa tesnikishii.</title>
        <authorList>
            <person name="Kurbessoian T."/>
            <person name="Stajich J.E."/>
        </authorList>
    </citation>
    <scope>NUCLEOTIDE SEQUENCE</scope>
    <source>
        <strain evidence="3">TK_35</strain>
    </source>
</reference>
<feature type="compositionally biased region" description="Polar residues" evidence="1">
    <location>
        <begin position="1391"/>
        <end position="1403"/>
    </location>
</feature>
<comment type="caution">
    <text evidence="3">The sequence shown here is derived from an EMBL/GenBank/DDBJ whole genome shotgun (WGS) entry which is preliminary data.</text>
</comment>
<feature type="region of interest" description="Disordered" evidence="1">
    <location>
        <begin position="1367"/>
        <end position="1426"/>
    </location>
</feature>
<organism evidence="3 4">
    <name type="scientific">Knufia peltigerae</name>
    <dbReference type="NCBI Taxonomy" id="1002370"/>
    <lineage>
        <taxon>Eukaryota</taxon>
        <taxon>Fungi</taxon>
        <taxon>Dikarya</taxon>
        <taxon>Ascomycota</taxon>
        <taxon>Pezizomycotina</taxon>
        <taxon>Eurotiomycetes</taxon>
        <taxon>Chaetothyriomycetidae</taxon>
        <taxon>Chaetothyriales</taxon>
        <taxon>Trichomeriaceae</taxon>
        <taxon>Knufia</taxon>
    </lineage>
</organism>
<protein>
    <recommendedName>
        <fullName evidence="2">Sacsin/Nov domain-containing protein</fullName>
    </recommendedName>
</protein>
<feature type="domain" description="Sacsin/Nov" evidence="2">
    <location>
        <begin position="48"/>
        <end position="139"/>
    </location>
</feature>
<feature type="compositionally biased region" description="Polar residues" evidence="1">
    <location>
        <begin position="1321"/>
        <end position="1334"/>
    </location>
</feature>
<dbReference type="NCBIfam" id="NF047352">
    <property type="entry name" value="P_loop_sacsin"/>
    <property type="match status" value="1"/>
</dbReference>
<keyword evidence="4" id="KW-1185">Reference proteome</keyword>
<feature type="region of interest" description="Disordered" evidence="1">
    <location>
        <begin position="1548"/>
        <end position="1567"/>
    </location>
</feature>
<accession>A0AA38Y4N2</accession>
<feature type="region of interest" description="Disordered" evidence="1">
    <location>
        <begin position="1131"/>
        <end position="1150"/>
    </location>
</feature>
<feature type="compositionally biased region" description="Basic and acidic residues" evidence="1">
    <location>
        <begin position="999"/>
        <end position="1008"/>
    </location>
</feature>
<feature type="compositionally biased region" description="Acidic residues" evidence="1">
    <location>
        <begin position="1131"/>
        <end position="1140"/>
    </location>
</feature>
<evidence type="ECO:0000313" key="3">
    <source>
        <dbReference type="EMBL" id="KAJ9635282.1"/>
    </source>
</evidence>
<feature type="region of interest" description="Disordered" evidence="1">
    <location>
        <begin position="999"/>
        <end position="1020"/>
    </location>
</feature>
<sequence>MSTLAEAKEHINSFWTRRHTASDAIDIENDINLRDLSNSLHILSNDIYGDLTHFFWELLQNADDSEYPTTPRVDFRLDSHSLTCKTNETGFTKIDVESLCAVGNSSKAGQNDKIGEKGIGFKSLFKVADVVTIHSGAYSFKLDTRPPLGNVGMVLPIWLDEPHEFPGTSITLQLKADLDVSKLRQHLDSFDFTFLLFSRKIEVITLHVLDGQPFEKLGRLEHLANMGARIETKINDCLDAKMDYVIFRSKYQGKPLRRPGAQGQPDSDETTIVLAFPHSDYKPLVERQKTYAYLPVNSFGFQFIIHADFVLTANRKSIHRDQRWNVFLQKCLPKALSSAFEQLATSPESQMKFSWPEYLGSLRSIHDSFMEEIANSTIQKLRSRRLIRTELQDGVFLVPRDCLTASDEFRDATGRLLLTEGTYAQRVRSNAYSDKSANALSILGVAPFQISQFLELLDQYISAHMESFSSKVTEWHSRVASLLCNHFSKRDYQSNSPELKAFKSLRIIPLDDGSWVSGASCETKKVFMDRGRRIVLPTGFHFRFVQPSAASDHDRRQLYQQLGVKPCDETEICKMILDSHATMEDLPPLKVLISHAMYIFRARYQPRHGQSLRLRILDSNFTTRYRERVHLPFGTQGKALRRLFADDFAGIIWLHPEYEDSVKQGERQSWFQFLCSIEGVDRLPPLHSGGRLSDAMRHILMRNESKEFLWLLKTQYLSSYGDACGDSHTREAQTLTEDISNIEVSTDQGVQKLRKTILPSLSPTSLGLLPVLQLDDQTNTDWSFLHKFGVQTELSPDYFVKQLRALKERNDQESVRSMAAGIYKAIAAYPALNSSKLANFYTESLIYIDPGGWVLPNQLYRECDNLFQVLLKVRDAGLDDLISELEGMESTEELDRTKLLRRNLLPALNSFLDKASLSMAQRQRLLPLHIFPVTQSESNDPAQAAQLLRAEDTFWIADLNFLKSKFEGLLPLLDVTGKLFKSSMHNVFEKLSIDSKRLSQSVRKEENQPSRGDTSEVADPALSDRLRRQSRYIIGRYVLDASIKRYGRDEQGEVLMLDADEELHIKIRRDSETMDIIVPLSERFAEHFDLEDANRELLVKVLTTEKVEQFIERLERAGIKTDPTSVVEVVAEDSQDEESDNGTLAEDPSDDLGLAFQSLHIEDPSDDLGLAFESLDISKEGADTSSRGSDEESLGSPQRRPPQTPSSQGRRVVRNDTAISSPFSTRKRSGGQAAFTSRARSDAVATDGAETATDENIVRLTSSTLDEKLSDSTREVFRNLITPPTPSPPPPPPPPPPPSGAVPSRSPVPAFGGKATAFEFTFNSPIPQSLSNIPDTGGGSSLSGSNDTSAATSRHIANNLAEVQADLDDDDDDAPSPSSSNHSLPDVSFVRTPTNVFRQSNFKRSSGRPPRSSYGGGSGFVAPQESPSAAIPHEIGFAGEQLVYKFLEDKLSPFFTPENWTSRGRAKAFPNVPFSHDFREKDFADFTYADTHGRLRKYLSEHVPNFESPSDQQNDIVTYHLEVKSTLGGLHCPTFLSNNQISMAKKYSGRGIPSTPPQPSPAAATTTSQTDAYILVRVYGLGSDPPRPQLCLFPDPWNLICQDSLLIEGEAGIYVRPKVMTPS</sequence>
<dbReference type="Gene3D" id="3.30.565.10">
    <property type="entry name" value="Histidine kinase-like ATPase, C-terminal domain"/>
    <property type="match status" value="1"/>
</dbReference>
<feature type="region of interest" description="Disordered" evidence="1">
    <location>
        <begin position="1279"/>
        <end position="1352"/>
    </location>
</feature>
<feature type="compositionally biased region" description="Polar residues" evidence="1">
    <location>
        <begin position="1342"/>
        <end position="1352"/>
    </location>
</feature>
<dbReference type="PANTHER" id="PTHR32387:SF0">
    <property type="entry name" value="PROTEIN NO VEIN"/>
    <property type="match status" value="1"/>
</dbReference>
<evidence type="ECO:0000259" key="2">
    <source>
        <dbReference type="Pfam" id="PF25794"/>
    </source>
</evidence>
<dbReference type="InterPro" id="IPR036890">
    <property type="entry name" value="HATPase_C_sf"/>
</dbReference>
<feature type="region of interest" description="Disordered" evidence="1">
    <location>
        <begin position="1179"/>
        <end position="1250"/>
    </location>
</feature>